<sequence length="96" mass="10274">MPATAALMPLFLAYQRLAQCPDAEAVDGMLGVLEPQIANGAITTLDDLFAKARYLQETSRIDPALIPAEALDTLVAGILRLFHRELSQTLPLVAAA</sequence>
<dbReference type="OrthoDB" id="7306095at2"/>
<gene>
    <name evidence="1" type="ORF">D3877_01840</name>
</gene>
<evidence type="ECO:0000313" key="2">
    <source>
        <dbReference type="Proteomes" id="UP000283458"/>
    </source>
</evidence>
<dbReference type="RefSeq" id="WP_119829081.1">
    <property type="nucleotide sequence ID" value="NZ_QYUL01000001.1"/>
</dbReference>
<name>A0A418W085_9PROT</name>
<keyword evidence="2" id="KW-1185">Reference proteome</keyword>
<dbReference type="Proteomes" id="UP000283458">
    <property type="component" value="Unassembled WGS sequence"/>
</dbReference>
<comment type="caution">
    <text evidence="1">The sequence shown here is derived from an EMBL/GenBank/DDBJ whole genome shotgun (WGS) entry which is preliminary data.</text>
</comment>
<proteinExistence type="predicted"/>
<dbReference type="EMBL" id="QYUL01000001">
    <property type="protein sequence ID" value="RJF83437.1"/>
    <property type="molecule type" value="Genomic_DNA"/>
</dbReference>
<reference evidence="1 2" key="1">
    <citation type="submission" date="2018-09" db="EMBL/GenBank/DDBJ databases">
        <authorList>
            <person name="Zhu H."/>
        </authorList>
    </citation>
    <scope>NUCLEOTIDE SEQUENCE [LARGE SCALE GENOMIC DNA]</scope>
    <source>
        <strain evidence="1 2">K2W22B-5</strain>
    </source>
</reference>
<evidence type="ECO:0000313" key="1">
    <source>
        <dbReference type="EMBL" id="RJF83437.1"/>
    </source>
</evidence>
<protein>
    <submittedName>
        <fullName evidence="1">Uncharacterized protein</fullName>
    </submittedName>
</protein>
<organism evidence="1 2">
    <name type="scientific">Azospirillum cavernae</name>
    <dbReference type="NCBI Taxonomy" id="2320860"/>
    <lineage>
        <taxon>Bacteria</taxon>
        <taxon>Pseudomonadati</taxon>
        <taxon>Pseudomonadota</taxon>
        <taxon>Alphaproteobacteria</taxon>
        <taxon>Rhodospirillales</taxon>
        <taxon>Azospirillaceae</taxon>
        <taxon>Azospirillum</taxon>
    </lineage>
</organism>
<accession>A0A418W085</accession>
<dbReference type="AlphaFoldDB" id="A0A418W085"/>